<dbReference type="GO" id="GO:0046872">
    <property type="term" value="F:metal ion binding"/>
    <property type="evidence" value="ECO:0007669"/>
    <property type="project" value="UniProtKB-KW"/>
</dbReference>
<proteinExistence type="inferred from homology"/>
<dbReference type="AlphaFoldDB" id="A0A9N9RS14"/>
<dbReference type="Gene3D" id="3.40.1390.30">
    <property type="entry name" value="NIF3 (NGG1p interacting factor 3)-like"/>
    <property type="match status" value="1"/>
</dbReference>
<gene>
    <name evidence="4" type="ORF">CHIRRI_LOCUS5056</name>
</gene>
<dbReference type="EMBL" id="OU895878">
    <property type="protein sequence ID" value="CAG9802141.1"/>
    <property type="molecule type" value="Genomic_DNA"/>
</dbReference>
<evidence type="ECO:0000256" key="2">
    <source>
        <dbReference type="ARBA" id="ARBA00019069"/>
    </source>
</evidence>
<evidence type="ECO:0000256" key="1">
    <source>
        <dbReference type="ARBA" id="ARBA00006964"/>
    </source>
</evidence>
<name>A0A9N9RS14_9DIPT</name>
<dbReference type="OrthoDB" id="3345469at2759"/>
<evidence type="ECO:0000256" key="3">
    <source>
        <dbReference type="PIRSR" id="PIRSR602678-1"/>
    </source>
</evidence>
<feature type="binding site" evidence="3">
    <location>
        <position position="264"/>
    </location>
    <ligand>
        <name>a divalent metal cation</name>
        <dbReference type="ChEBI" id="CHEBI:60240"/>
        <label>1</label>
    </ligand>
</feature>
<dbReference type="PANTHER" id="PTHR13799">
    <property type="entry name" value="NGG1 INTERACTING FACTOR 3"/>
    <property type="match status" value="1"/>
</dbReference>
<dbReference type="Proteomes" id="UP001153620">
    <property type="component" value="Chromosome 2"/>
</dbReference>
<feature type="binding site" evidence="3">
    <location>
        <position position="268"/>
    </location>
    <ligand>
        <name>a divalent metal cation</name>
        <dbReference type="ChEBI" id="CHEBI:60240"/>
        <label>1</label>
    </ligand>
</feature>
<organism evidence="4 5">
    <name type="scientific">Chironomus riparius</name>
    <dbReference type="NCBI Taxonomy" id="315576"/>
    <lineage>
        <taxon>Eukaryota</taxon>
        <taxon>Metazoa</taxon>
        <taxon>Ecdysozoa</taxon>
        <taxon>Arthropoda</taxon>
        <taxon>Hexapoda</taxon>
        <taxon>Insecta</taxon>
        <taxon>Pterygota</taxon>
        <taxon>Neoptera</taxon>
        <taxon>Endopterygota</taxon>
        <taxon>Diptera</taxon>
        <taxon>Nematocera</taxon>
        <taxon>Chironomoidea</taxon>
        <taxon>Chironomidae</taxon>
        <taxon>Chironominae</taxon>
        <taxon>Chironomus</taxon>
    </lineage>
</organism>
<dbReference type="GO" id="GO:0005739">
    <property type="term" value="C:mitochondrion"/>
    <property type="evidence" value="ECO:0007669"/>
    <property type="project" value="TreeGrafter"/>
</dbReference>
<dbReference type="FunFam" id="3.40.1390.30:FF:000001">
    <property type="entry name" value="GTP cyclohydrolase 1 type 2"/>
    <property type="match status" value="1"/>
</dbReference>
<feature type="binding site" evidence="3">
    <location>
        <position position="140"/>
    </location>
    <ligand>
        <name>a divalent metal cation</name>
        <dbReference type="ChEBI" id="CHEBI:60240"/>
        <label>1</label>
    </ligand>
</feature>
<dbReference type="PANTHER" id="PTHR13799:SF13">
    <property type="entry name" value="NIF3-LIKE PROTEIN 1"/>
    <property type="match status" value="1"/>
</dbReference>
<feature type="binding site" evidence="3">
    <location>
        <position position="102"/>
    </location>
    <ligand>
        <name>a divalent metal cation</name>
        <dbReference type="ChEBI" id="CHEBI:60240"/>
        <label>1</label>
    </ligand>
</feature>
<accession>A0A9N9RS14</accession>
<reference evidence="4" key="1">
    <citation type="submission" date="2022-01" db="EMBL/GenBank/DDBJ databases">
        <authorList>
            <person name="King R."/>
        </authorList>
    </citation>
    <scope>NUCLEOTIDE SEQUENCE</scope>
</reference>
<keyword evidence="3" id="KW-0479">Metal-binding</keyword>
<evidence type="ECO:0000313" key="5">
    <source>
        <dbReference type="Proteomes" id="UP001153620"/>
    </source>
</evidence>
<evidence type="ECO:0000313" key="4">
    <source>
        <dbReference type="EMBL" id="CAG9802141.1"/>
    </source>
</evidence>
<reference evidence="4" key="2">
    <citation type="submission" date="2022-10" db="EMBL/GenBank/DDBJ databases">
        <authorList>
            <consortium name="ENA_rothamsted_submissions"/>
            <consortium name="culmorum"/>
            <person name="King R."/>
        </authorList>
    </citation>
    <scope>NUCLEOTIDE SEQUENCE</scope>
</reference>
<comment type="similarity">
    <text evidence="1">Belongs to the GTP cyclohydrolase I type 2/NIF3 family.</text>
</comment>
<dbReference type="InterPro" id="IPR002678">
    <property type="entry name" value="DUF34/NIF3"/>
</dbReference>
<dbReference type="SUPFAM" id="SSF102705">
    <property type="entry name" value="NIF3 (NGG1p interacting factor 3)-like"/>
    <property type="match status" value="1"/>
</dbReference>
<keyword evidence="5" id="KW-1185">Reference proteome</keyword>
<protein>
    <recommendedName>
        <fullName evidence="2">NIF3-like protein 1</fullName>
    </recommendedName>
</protein>
<dbReference type="Pfam" id="PF01784">
    <property type="entry name" value="DUF34_NIF3"/>
    <property type="match status" value="1"/>
</dbReference>
<dbReference type="NCBIfam" id="TIGR00486">
    <property type="entry name" value="YbgI_SA1388"/>
    <property type="match status" value="1"/>
</dbReference>
<dbReference type="InterPro" id="IPR036069">
    <property type="entry name" value="DUF34/NIF3_sf"/>
</dbReference>
<sequence length="303" mass="33976">MFRITSLILRTYSHNNLIKTNLARSFSLSAIKATNMKLSEIVKKLEEFGSLHYAEKWDNVGLLVEPSNSFVDVSTIMLTNDLTQHVMDEAIAKNANMIISYHPPIFQGLKRLTNSQWKERIIIKAIENRISIYSPHTVWDSISNGTSEWLANSVPNKTMKPVIPNVSNPDFGAGRVCQVDGSFSLKQVVDLVKKYTKLDDLRIGVSFTGSLDSQIKSFACCPGSGSSVLKDVKEDIDLFITGEMSHHEVLEANSNNIHIIMLNHSNSERGYLHHFVPILADLLKTTDVDIFVSEKDEDPLKTI</sequence>